<dbReference type="InterPro" id="IPR011509">
    <property type="entry name" value="RtxA_toxin"/>
</dbReference>
<accession>A0A2L0WRZ3</accession>
<name>A0A2L0WRZ3_VIBCL</name>
<evidence type="ECO:0000313" key="1">
    <source>
        <dbReference type="EMBL" id="AVA30158.1"/>
    </source>
</evidence>
<dbReference type="EMBL" id="MF417378">
    <property type="protein sequence ID" value="AVA30158.1"/>
    <property type="molecule type" value="Genomic_DNA"/>
</dbReference>
<protein>
    <submittedName>
        <fullName evidence="1">Truncated RtxA</fullName>
    </submittedName>
</protein>
<dbReference type="AlphaFoldDB" id="A0A2L0WRZ3"/>
<dbReference type="NCBIfam" id="NF012221">
    <property type="entry name" value="MARTX_Nterm"/>
    <property type="match status" value="1"/>
</dbReference>
<proteinExistence type="predicted"/>
<gene>
    <name evidence="1" type="primary">rtxA</name>
</gene>
<dbReference type="Pfam" id="PF07634">
    <property type="entry name" value="RtxA"/>
    <property type="match status" value="12"/>
</dbReference>
<reference evidence="1" key="1">
    <citation type="submission" date="2017-06" db="EMBL/GenBank/DDBJ databases">
        <title>Genetic diversity of Vibrio cholerae nonO1/nonO139 clinical isolates from Russia and neighbouring countries.</title>
        <authorList>
            <person name="Monakhova E.V."/>
            <person name="Pisanov R.V."/>
            <person name="Arkhangel'skaya I.V."/>
        </authorList>
    </citation>
    <scope>NUCLEOTIDE SEQUENCE</scope>
    <source>
        <strain evidence="1">R-17751</strain>
    </source>
</reference>
<organism evidence="1">
    <name type="scientific">Vibrio cholerae</name>
    <dbReference type="NCBI Taxonomy" id="666"/>
    <lineage>
        <taxon>Bacteria</taxon>
        <taxon>Pseudomonadati</taxon>
        <taxon>Pseudomonadota</taxon>
        <taxon>Gammaproteobacteria</taxon>
        <taxon>Vibrionales</taxon>
        <taxon>Vibrionaceae</taxon>
        <taxon>Vibrio</taxon>
    </lineage>
</organism>
<sequence>MVFYLIPKRRVWLMGKPFWRSVEYFFTGNYSADDGNNNIVAIGFGGQIHAYGGDDHVTVGSIGATVYTGSGNDTVVGGSAYLKVEDSTGHLTVKGAAGYADINKSGDGNVSFAGAAGGVSIDHLGNHGDVSYGGAAAYNGITRKGLSGNVTFAGAGGYNALWHETNQGNLSFTGAGAGNKLDRTWFNRYQGSHGDVTFDGAGAANSISSRVETGNITFRGAGADNHLVRKGKVGDITLQGAGASNRIERTHQAEDVYTQTRGNIRFEGVGGYNSLYSDVAHGDIDFSGGGAYNTIIRKGSGNDFAKEGMTNAKADEIVLTKAVMSGSWIGQDHHVTAVKSASEPNTYLFAFADSTYTKINKVQLRNDPQTGELKYYSTARYKEGNHLSNLANQDISDNGGFTAVNINGAYTLSDLKVEHQQSVTVHAVEKSLTEYEWVTYANGAVIDAKEVSLSDAKMGGHAIYADGTKVDVKAVKSNRQPNTYIYAKVLGPYTKIVVVELANDPETGALKYQARSWYKEGDHTANIANQDISSATGYNPMGKGGYSLSDLHYSVNAVRSTSETVADIEEYTDQTLFKPANDSGESSGDVRFNGAGGGNVIKSNVTRGNVHFKGGGIANVILHSSQFGHTEFNGGGAANVIVKSGEEGDLTFRGAGLANVLVHQSQQGKMDG</sequence>